<gene>
    <name evidence="7" type="ORF">DYI23_03470</name>
</gene>
<reference evidence="7" key="2">
    <citation type="journal article" date="2021" name="Microorganisms">
        <title>Bacterial Dimethylsulfoniopropionate Biosynthesis in the East China Sea.</title>
        <authorList>
            <person name="Liu J."/>
            <person name="Zhang Y."/>
            <person name="Liu J."/>
            <person name="Zhong H."/>
            <person name="Williams B.T."/>
            <person name="Zheng Y."/>
            <person name="Curson A.R.J."/>
            <person name="Sun C."/>
            <person name="Sun H."/>
            <person name="Song D."/>
            <person name="Wagner Mackenzie B."/>
            <person name="Bermejo Martinez A."/>
            <person name="Todd J.D."/>
            <person name="Zhang X.H."/>
        </authorList>
    </citation>
    <scope>NUCLEOTIDE SEQUENCE</scope>
    <source>
        <strain evidence="7">AESS21</strain>
    </source>
</reference>
<comment type="catalytic activity">
    <reaction evidence="1">
        <text>Hydrolysis of terminal non-reducing N-acetyl-D-hexosamine residues in N-acetyl-beta-D-hexosaminides.</text>
        <dbReference type="EC" id="3.2.1.52"/>
    </reaction>
</comment>
<evidence type="ECO:0000313" key="8">
    <source>
        <dbReference type="Proteomes" id="UP000705379"/>
    </source>
</evidence>
<reference evidence="7" key="1">
    <citation type="submission" date="2018-08" db="EMBL/GenBank/DDBJ databases">
        <authorList>
            <person name="Jin W."/>
            <person name="Wang H."/>
            <person name="Yang Y."/>
            <person name="Li M."/>
            <person name="Liu J."/>
        </authorList>
    </citation>
    <scope>NUCLEOTIDE SEQUENCE</scope>
    <source>
        <strain evidence="7">AESS21</strain>
    </source>
</reference>
<dbReference type="InterPro" id="IPR036962">
    <property type="entry name" value="Glyco_hydro_3_N_sf"/>
</dbReference>
<dbReference type="PANTHER" id="PTHR30480:SF13">
    <property type="entry name" value="BETA-HEXOSAMINIDASE"/>
    <property type="match status" value="1"/>
</dbReference>
<organism evidence="7 8">
    <name type="scientific">Roseibium polysiphoniae</name>
    <dbReference type="NCBI Taxonomy" id="2571221"/>
    <lineage>
        <taxon>Bacteria</taxon>
        <taxon>Pseudomonadati</taxon>
        <taxon>Pseudomonadota</taxon>
        <taxon>Alphaproteobacteria</taxon>
        <taxon>Hyphomicrobiales</taxon>
        <taxon>Stappiaceae</taxon>
        <taxon>Roseibium</taxon>
    </lineage>
</organism>
<evidence type="ECO:0000256" key="2">
    <source>
        <dbReference type="ARBA" id="ARBA00005336"/>
    </source>
</evidence>
<dbReference type="InterPro" id="IPR017853">
    <property type="entry name" value="GH"/>
</dbReference>
<comment type="caution">
    <text evidence="7">The sequence shown here is derived from an EMBL/GenBank/DDBJ whole genome shotgun (WGS) entry which is preliminary data.</text>
</comment>
<evidence type="ECO:0000256" key="3">
    <source>
        <dbReference type="ARBA" id="ARBA00012663"/>
    </source>
</evidence>
<feature type="domain" description="Glycoside hydrolase family 3 N-terminal" evidence="6">
    <location>
        <begin position="29"/>
        <end position="304"/>
    </location>
</feature>
<comment type="similarity">
    <text evidence="2">Belongs to the glycosyl hydrolase 3 family.</text>
</comment>
<evidence type="ECO:0000313" key="7">
    <source>
        <dbReference type="EMBL" id="MBS8259271.1"/>
    </source>
</evidence>
<dbReference type="AlphaFoldDB" id="A0A944C8R3"/>
<dbReference type="EC" id="3.2.1.52" evidence="3"/>
<dbReference type="InterPro" id="IPR050226">
    <property type="entry name" value="NagZ_Beta-hexosaminidase"/>
</dbReference>
<evidence type="ECO:0000256" key="4">
    <source>
        <dbReference type="ARBA" id="ARBA00022801"/>
    </source>
</evidence>
<dbReference type="Pfam" id="PF00933">
    <property type="entry name" value="Glyco_hydro_3"/>
    <property type="match status" value="1"/>
</dbReference>
<dbReference type="SUPFAM" id="SSF51445">
    <property type="entry name" value="(Trans)glycosidases"/>
    <property type="match status" value="1"/>
</dbReference>
<protein>
    <recommendedName>
        <fullName evidence="3">beta-N-acetylhexosaminidase</fullName>
        <ecNumber evidence="3">3.2.1.52</ecNumber>
    </recommendedName>
</protein>
<dbReference type="GO" id="GO:0009254">
    <property type="term" value="P:peptidoglycan turnover"/>
    <property type="evidence" value="ECO:0007669"/>
    <property type="project" value="TreeGrafter"/>
</dbReference>
<dbReference type="PROSITE" id="PS00775">
    <property type="entry name" value="GLYCOSYL_HYDROL_F3"/>
    <property type="match status" value="1"/>
</dbReference>
<sequence>MTKTFISGCAGTALTASEIAFFREHDPWGLILFRRNCETPDQITKLVSAFRDAVSRADAPVLIDQEGGRVQRLRPPHWSKYPPQKLYGDLYRADPERGREAAALGARLIACDLRKLGITVDCLPLLDVAFEGMVDAIGDRSISSDPKVVADLGEQVCAGLLSGGVLPVLKHLPGHGRAAVDSHLEMPRVDATLEELQAVDFVPFKALNRFPLAMTAHILFPDVDPLAPATQSAAVIETLIRGKIGFSGCLMSDDISMKALGGDMRERCAATFGAGCDLVLHCNGELAEMEAVADVAPQLSGLAEVRCAKALAELKPVDPEFDETAARARLQMLIGEGYA</sequence>
<dbReference type="Gene3D" id="3.20.20.300">
    <property type="entry name" value="Glycoside hydrolase, family 3, N-terminal domain"/>
    <property type="match status" value="1"/>
</dbReference>
<dbReference type="NCBIfam" id="NF003740">
    <property type="entry name" value="PRK05337.1"/>
    <property type="match status" value="1"/>
</dbReference>
<evidence type="ECO:0000256" key="1">
    <source>
        <dbReference type="ARBA" id="ARBA00001231"/>
    </source>
</evidence>
<dbReference type="PANTHER" id="PTHR30480">
    <property type="entry name" value="BETA-HEXOSAMINIDASE-RELATED"/>
    <property type="match status" value="1"/>
</dbReference>
<keyword evidence="4 7" id="KW-0378">Hydrolase</keyword>
<keyword evidence="5 7" id="KW-0326">Glycosidase</keyword>
<evidence type="ECO:0000259" key="6">
    <source>
        <dbReference type="Pfam" id="PF00933"/>
    </source>
</evidence>
<dbReference type="GO" id="GO:0004563">
    <property type="term" value="F:beta-N-acetylhexosaminidase activity"/>
    <property type="evidence" value="ECO:0007669"/>
    <property type="project" value="UniProtKB-EC"/>
</dbReference>
<evidence type="ECO:0000256" key="5">
    <source>
        <dbReference type="ARBA" id="ARBA00023295"/>
    </source>
</evidence>
<proteinExistence type="inferred from homology"/>
<name>A0A944C8R3_9HYPH</name>
<dbReference type="GO" id="GO:0005975">
    <property type="term" value="P:carbohydrate metabolic process"/>
    <property type="evidence" value="ECO:0007669"/>
    <property type="project" value="InterPro"/>
</dbReference>
<dbReference type="EMBL" id="QTKU01000001">
    <property type="protein sequence ID" value="MBS8259271.1"/>
    <property type="molecule type" value="Genomic_DNA"/>
</dbReference>
<dbReference type="RefSeq" id="WP_213214923.1">
    <property type="nucleotide sequence ID" value="NZ_QTKU01000001.1"/>
</dbReference>
<dbReference type="InterPro" id="IPR019800">
    <property type="entry name" value="Glyco_hydro_3_AS"/>
</dbReference>
<dbReference type="Proteomes" id="UP000705379">
    <property type="component" value="Unassembled WGS sequence"/>
</dbReference>
<accession>A0A944C8R3</accession>
<dbReference type="InterPro" id="IPR001764">
    <property type="entry name" value="Glyco_hydro_3_N"/>
</dbReference>